<dbReference type="EC" id="3.1.1.-" evidence="6"/>
<dbReference type="GO" id="GO:0052689">
    <property type="term" value="F:carboxylic ester hydrolase activity"/>
    <property type="evidence" value="ECO:0007669"/>
    <property type="project" value="UniProtKB-KW"/>
</dbReference>
<keyword evidence="7" id="KW-0472">Membrane</keyword>
<dbReference type="KEGG" id="apln:112904850"/>
<keyword evidence="9" id="KW-1185">Reference proteome</keyword>
<evidence type="ECO:0000256" key="2">
    <source>
        <dbReference type="ARBA" id="ARBA00022487"/>
    </source>
</evidence>
<evidence type="ECO:0000256" key="1">
    <source>
        <dbReference type="ARBA" id="ARBA00005964"/>
    </source>
</evidence>
<feature type="domain" description="Carboxylesterase type B" evidence="8">
    <location>
        <begin position="40"/>
        <end position="557"/>
    </location>
</feature>
<evidence type="ECO:0000256" key="3">
    <source>
        <dbReference type="ARBA" id="ARBA00022801"/>
    </source>
</evidence>
<dbReference type="PROSITE" id="PS00941">
    <property type="entry name" value="CARBOXYLESTERASE_B_2"/>
    <property type="match status" value="1"/>
</dbReference>
<evidence type="ECO:0000256" key="6">
    <source>
        <dbReference type="RuleBase" id="RU361235"/>
    </source>
</evidence>
<evidence type="ECO:0000256" key="5">
    <source>
        <dbReference type="ARBA" id="ARBA00023180"/>
    </source>
</evidence>
<dbReference type="PROSITE" id="PS00122">
    <property type="entry name" value="CARBOXYLESTERASE_B_1"/>
    <property type="match status" value="1"/>
</dbReference>
<evidence type="ECO:0000259" key="8">
    <source>
        <dbReference type="Pfam" id="PF00135"/>
    </source>
</evidence>
<dbReference type="InterPro" id="IPR019819">
    <property type="entry name" value="Carboxylesterase_B_CS"/>
</dbReference>
<keyword evidence="3 6" id="KW-0378">Hydrolase</keyword>
<dbReference type="SUPFAM" id="SSF53474">
    <property type="entry name" value="alpha/beta-Hydrolases"/>
    <property type="match status" value="1"/>
</dbReference>
<dbReference type="Gene3D" id="3.40.50.1820">
    <property type="entry name" value="alpha/beta hydrolase"/>
    <property type="match status" value="1"/>
</dbReference>
<dbReference type="InterPro" id="IPR019826">
    <property type="entry name" value="Carboxylesterase_B_AS"/>
</dbReference>
<dbReference type="PANTHER" id="PTHR43142">
    <property type="entry name" value="CARBOXYLIC ESTER HYDROLASE"/>
    <property type="match status" value="1"/>
</dbReference>
<accession>A0A7F5R6Y0</accession>
<dbReference type="Pfam" id="PF00135">
    <property type="entry name" value="COesterase"/>
    <property type="match status" value="1"/>
</dbReference>
<keyword evidence="4" id="KW-1015">Disulfide bond</keyword>
<evidence type="ECO:0000256" key="4">
    <source>
        <dbReference type="ARBA" id="ARBA00023157"/>
    </source>
</evidence>
<dbReference type="GeneID" id="112904850"/>
<comment type="similarity">
    <text evidence="1 6">Belongs to the type-B carboxylesterase/lipase family.</text>
</comment>
<gene>
    <name evidence="10" type="primary">LOC112904850</name>
</gene>
<evidence type="ECO:0000313" key="10">
    <source>
        <dbReference type="RefSeq" id="XP_025831728.1"/>
    </source>
</evidence>
<keyword evidence="2" id="KW-0719">Serine esterase</keyword>
<protein>
    <recommendedName>
        <fullName evidence="6">Carboxylic ester hydrolase</fullName>
        <ecNumber evidence="6">3.1.1.-</ecNumber>
    </recommendedName>
</protein>
<name>A0A7F5R6Y0_AGRPL</name>
<organism evidence="9 10">
    <name type="scientific">Agrilus planipennis</name>
    <name type="common">Emerald ash borer</name>
    <name type="synonym">Agrilus marcopoli</name>
    <dbReference type="NCBI Taxonomy" id="224129"/>
    <lineage>
        <taxon>Eukaryota</taxon>
        <taxon>Metazoa</taxon>
        <taxon>Ecdysozoa</taxon>
        <taxon>Arthropoda</taxon>
        <taxon>Hexapoda</taxon>
        <taxon>Insecta</taxon>
        <taxon>Pterygota</taxon>
        <taxon>Neoptera</taxon>
        <taxon>Endopterygota</taxon>
        <taxon>Coleoptera</taxon>
        <taxon>Polyphaga</taxon>
        <taxon>Elateriformia</taxon>
        <taxon>Buprestoidea</taxon>
        <taxon>Buprestidae</taxon>
        <taxon>Agrilinae</taxon>
        <taxon>Agrilus</taxon>
    </lineage>
</organism>
<dbReference type="PANTHER" id="PTHR43142:SF1">
    <property type="entry name" value="CARBOXYLIC ESTER HYDROLASE"/>
    <property type="match status" value="1"/>
</dbReference>
<dbReference type="RefSeq" id="XP_025831728.1">
    <property type="nucleotide sequence ID" value="XM_025975943.1"/>
</dbReference>
<dbReference type="OrthoDB" id="19653at2759"/>
<dbReference type="InterPro" id="IPR029058">
    <property type="entry name" value="AB_hydrolase_fold"/>
</dbReference>
<sequence>MAKIILKYSDIFNIIMHLFLIIAIGLCATPLICSGNEVDEIIVNIKQGTLRGKQQTGVTGDKYYSFKGIPYAKPPLGRLRFKAPQPPKSWNGVRDATEHRNRCIQQLNFNSAKESEDCLYINVYTPEDPNYSANKLKPVMFWTHGGGFETGSGNSDMFGPDYLVQENIILVTYNYRLGIFGFLRVDDPTIGIPGNAAMKDMVMALKWTKDNILNFGGDPDNITIAGLSAGGAATNLLTLSPLTRGFFKRAIIESGSALAIWSIVLPETNPLNEVAKSLNMSHKSEKQIVEKLHKLSAKDVIAAQIRVNYIPGNPMIFGPTVEKSSNETAFILDHPLNIIRSGNYNKVPILFGYVSREGMFFRSSGLNFLIRDIEDFIPFAWRIPKGSSKSKELAEQIAKFYYKGEKPTLDNVDITYTLLSDTHFINSIFQTMREQLKVSNEEIYLYRFSVDGRNNLVKKMYNIELPGVCHGDNNLYRFMDTTVSLEVMPNSVEDLTIKRFVKLCANFVKYGNPTLGEKSDLINIKWDPISEEEFTFLDLGENLSVGVNPDLHRQSFWDELRQSIEN</sequence>
<dbReference type="AlphaFoldDB" id="A0A7F5R6Y0"/>
<keyword evidence="7" id="KW-1133">Transmembrane helix</keyword>
<dbReference type="InParanoid" id="A0A7F5R6Y0"/>
<evidence type="ECO:0000256" key="7">
    <source>
        <dbReference type="SAM" id="Phobius"/>
    </source>
</evidence>
<keyword evidence="7" id="KW-0812">Transmembrane</keyword>
<reference evidence="10" key="1">
    <citation type="submission" date="2025-08" db="UniProtKB">
        <authorList>
            <consortium name="RefSeq"/>
        </authorList>
    </citation>
    <scope>IDENTIFICATION</scope>
    <source>
        <tissue evidence="10">Entire body</tissue>
    </source>
</reference>
<proteinExistence type="inferred from homology"/>
<dbReference type="InterPro" id="IPR002018">
    <property type="entry name" value="CarbesteraseB"/>
</dbReference>
<feature type="transmembrane region" description="Helical" evidence="7">
    <location>
        <begin position="12"/>
        <end position="32"/>
    </location>
</feature>
<dbReference type="Proteomes" id="UP000192223">
    <property type="component" value="Unplaced"/>
</dbReference>
<evidence type="ECO:0000313" key="9">
    <source>
        <dbReference type="Proteomes" id="UP000192223"/>
    </source>
</evidence>
<keyword evidence="5" id="KW-0325">Glycoprotein</keyword>